<accession>A0A0F9H7M3</accession>
<organism evidence="1">
    <name type="scientific">marine sediment metagenome</name>
    <dbReference type="NCBI Taxonomy" id="412755"/>
    <lineage>
        <taxon>unclassified sequences</taxon>
        <taxon>metagenomes</taxon>
        <taxon>ecological metagenomes</taxon>
    </lineage>
</organism>
<comment type="caution">
    <text evidence="1">The sequence shown here is derived from an EMBL/GenBank/DDBJ whole genome shotgun (WGS) entry which is preliminary data.</text>
</comment>
<gene>
    <name evidence="1" type="ORF">LCGC14_1737380</name>
</gene>
<dbReference type="EMBL" id="LAZR01015848">
    <property type="protein sequence ID" value="KKM07094.1"/>
    <property type="molecule type" value="Genomic_DNA"/>
</dbReference>
<proteinExistence type="predicted"/>
<dbReference type="AlphaFoldDB" id="A0A0F9H7M3"/>
<sequence length="96" mass="11534">MWQSQTSELRKTLIDSNYGKTNEEKINAIYVTEKKIRDLDRAYLHGPHGCRLCGRRDLDLTYNPGNTTWYCESCHKFNQDYYKKHPEEGDWRELYP</sequence>
<reference evidence="1" key="1">
    <citation type="journal article" date="2015" name="Nature">
        <title>Complex archaea that bridge the gap between prokaryotes and eukaryotes.</title>
        <authorList>
            <person name="Spang A."/>
            <person name="Saw J.H."/>
            <person name="Jorgensen S.L."/>
            <person name="Zaremba-Niedzwiedzka K."/>
            <person name="Martijn J."/>
            <person name="Lind A.E."/>
            <person name="van Eijk R."/>
            <person name="Schleper C."/>
            <person name="Guy L."/>
            <person name="Ettema T.J."/>
        </authorList>
    </citation>
    <scope>NUCLEOTIDE SEQUENCE</scope>
</reference>
<name>A0A0F9H7M3_9ZZZZ</name>
<protein>
    <submittedName>
        <fullName evidence="1">Uncharacterized protein</fullName>
    </submittedName>
</protein>
<evidence type="ECO:0000313" key="1">
    <source>
        <dbReference type="EMBL" id="KKM07094.1"/>
    </source>
</evidence>